<evidence type="ECO:0000313" key="1">
    <source>
        <dbReference type="Proteomes" id="UP000887565"/>
    </source>
</evidence>
<protein>
    <submittedName>
        <fullName evidence="2">Uncharacterized protein</fullName>
    </submittedName>
</protein>
<dbReference type="WBParaSite" id="nRc.2.0.1.t08221-RA">
    <property type="protein sequence ID" value="nRc.2.0.1.t08221-RA"/>
    <property type="gene ID" value="nRc.2.0.1.g08221"/>
</dbReference>
<dbReference type="AlphaFoldDB" id="A0A915I3B4"/>
<proteinExistence type="predicted"/>
<accession>A0A915I3B4</accession>
<sequence length="248" mass="27928">MFDSTNICNANRIDNKKSPILYYSWPSTVKEGGKLKGDISQHLELLKIDDKVTTRCQWESLSFHEPFLLTTYNCDTNLPRIHRLEECDVDLEIAIQLRTEQETEEEAGLEYTHRQQELVAPQGTAPSLPMEPPKSQLDKFLETVASQASSNKYILGTELTSRDLYGPVTTTTGSETTKKQITLTQSKPEIAQEPEESAKPTVVFVKETPSPQTTTVVEESKESDYLVEIEDEISSISDKEIATESRPL</sequence>
<reference evidence="2" key="1">
    <citation type="submission" date="2022-11" db="UniProtKB">
        <authorList>
            <consortium name="WormBaseParasite"/>
        </authorList>
    </citation>
    <scope>IDENTIFICATION</scope>
</reference>
<organism evidence="1 2">
    <name type="scientific">Romanomermis culicivorax</name>
    <name type="common">Nematode worm</name>
    <dbReference type="NCBI Taxonomy" id="13658"/>
    <lineage>
        <taxon>Eukaryota</taxon>
        <taxon>Metazoa</taxon>
        <taxon>Ecdysozoa</taxon>
        <taxon>Nematoda</taxon>
        <taxon>Enoplea</taxon>
        <taxon>Dorylaimia</taxon>
        <taxon>Mermithida</taxon>
        <taxon>Mermithoidea</taxon>
        <taxon>Mermithidae</taxon>
        <taxon>Romanomermis</taxon>
    </lineage>
</organism>
<evidence type="ECO:0000313" key="2">
    <source>
        <dbReference type="WBParaSite" id="nRc.2.0.1.t08221-RA"/>
    </source>
</evidence>
<dbReference type="Proteomes" id="UP000887565">
    <property type="component" value="Unplaced"/>
</dbReference>
<name>A0A915I3B4_ROMCU</name>
<keyword evidence="1" id="KW-1185">Reference proteome</keyword>